<evidence type="ECO:0000256" key="1">
    <source>
        <dbReference type="SAM" id="MobiDB-lite"/>
    </source>
</evidence>
<organism evidence="2">
    <name type="scientific">Moorena producens (strain JHB)</name>
    <dbReference type="NCBI Taxonomy" id="1454205"/>
    <lineage>
        <taxon>Bacteria</taxon>
        <taxon>Bacillati</taxon>
        <taxon>Cyanobacteriota</taxon>
        <taxon>Cyanophyceae</taxon>
        <taxon>Coleofasciculales</taxon>
        <taxon>Coleofasciculaceae</taxon>
        <taxon>Moorena</taxon>
    </lineage>
</organism>
<reference evidence="2" key="2">
    <citation type="submission" date="2022-10" db="EMBL/GenBank/DDBJ databases">
        <authorList>
            <person name="Ngo T.-E."/>
        </authorList>
    </citation>
    <scope>NUCLEOTIDE SEQUENCE</scope>
    <source>
        <strain evidence="2">JHB</strain>
    </source>
</reference>
<evidence type="ECO:0000313" key="2">
    <source>
        <dbReference type="EMBL" id="WAN69103.1"/>
    </source>
</evidence>
<protein>
    <submittedName>
        <fullName evidence="2">Transposase</fullName>
    </submittedName>
</protein>
<proteinExistence type="predicted"/>
<gene>
    <name evidence="2" type="ORF">BJP36_30815</name>
</gene>
<reference evidence="2" key="1">
    <citation type="journal article" date="2017" name="Proc. Natl. Acad. Sci. U.S.A.">
        <title>Comparative genomics uncovers the prolific and distinctive metabolic potential of the cyanobacterial genus Moorea.</title>
        <authorList>
            <person name="Leao T."/>
            <person name="Castelao G."/>
            <person name="Korobeynikov A."/>
            <person name="Monroe E.A."/>
            <person name="Podell S."/>
            <person name="Glukhov E."/>
            <person name="Allen E.E."/>
            <person name="Gerwick W.H."/>
            <person name="Gerwick L."/>
        </authorList>
    </citation>
    <scope>NUCLEOTIDE SEQUENCE</scope>
    <source>
        <strain evidence="2">JHB</strain>
    </source>
</reference>
<dbReference type="EMBL" id="CP017708">
    <property type="protein sequence ID" value="WAN69103.1"/>
    <property type="molecule type" value="Genomic_DNA"/>
</dbReference>
<feature type="compositionally biased region" description="Basic and acidic residues" evidence="1">
    <location>
        <begin position="385"/>
        <end position="394"/>
    </location>
</feature>
<sequence>MYRTVPVKANFSDEEKAFWIFQCENANSLWNCATYYSKQKHYSWLEQQPEAYTTYWKEDVLRYGWKTYKCNIKYAELCKELKNNPHYKAMAAQSAQQTLKSVAESITSYNQLVGLYYKGQVDRPKLLRYRKKGGLAAVTFPRQAITYKNGLFYPSISKESKPELLAEIVLGSPDFIDPDWVIEITICPDLGQLWIDWVIDDGKQPVEHNPNLDYSQAWSFDHGGYNWLTGVSTKGKSLIIDGRKIKSMNQGYARLIAKYKSGKPDFYWDSNLDSPKATLRERVQRKRNNQMRDAINKAARFIINRCLSDSALPTLRERIGNLVIGWNERQKDSINIGKRGNQNFVFIPTKRLINRLEQLCSEYGIKLTITEESYTSKASYLDDDSLPRHGEKPKGWKPSGKRVKRGLYRSSKGYLVNADCNGAANIARKVAAQLGLDLTKAGRGALTLPHRFDFFTSLSRSYRISCEAVRVHPTASQPYRIPRVSTGGDVNHLSLIGGSSKNATQATHDHDGLLSQKRGQVVYSTHSSSL</sequence>
<name>A0A9Q9ST20_MOOP1</name>
<dbReference type="Proteomes" id="UP000176944">
    <property type="component" value="Chromosome"/>
</dbReference>
<accession>A0A9Q9ST20</accession>
<dbReference type="AlphaFoldDB" id="A0A9Q9ST20"/>
<feature type="region of interest" description="Disordered" evidence="1">
    <location>
        <begin position="380"/>
        <end position="402"/>
    </location>
</feature>